<dbReference type="NCBIfam" id="TIGR03505">
    <property type="entry name" value="FimV_core"/>
    <property type="match status" value="1"/>
</dbReference>
<proteinExistence type="predicted"/>
<dbReference type="EMBL" id="CACVAY010000056">
    <property type="protein sequence ID" value="CAA6812634.1"/>
    <property type="molecule type" value="Genomic_DNA"/>
</dbReference>
<name>A0A6S6T311_9GAMM</name>
<evidence type="ECO:0008006" key="5">
    <source>
        <dbReference type="Google" id="ProtNLM"/>
    </source>
</evidence>
<evidence type="ECO:0000256" key="2">
    <source>
        <dbReference type="SAM" id="MobiDB-lite"/>
    </source>
</evidence>
<accession>A0A6S6T311</accession>
<dbReference type="CDD" id="cd00118">
    <property type="entry name" value="LysM"/>
    <property type="match status" value="1"/>
</dbReference>
<keyword evidence="3" id="KW-1133">Transmembrane helix</keyword>
<sequence length="393" mass="43345">MKNLLMTLLVFGLILTGTIQAKPNVKSYGPIKSGETLWGIAYKTRPNGISRLQMMRAIHKMNPNAFEKGNINLLNKGVMLKIPHTQSLVRNVLSKESLAIAAAESPEDEKDINALKNQLQKVKDELKASREQLKGLQALKKDETNSTPDVLATTQKALIKTQSEVAALKEQNKRLLENSKKVDTSKVAVMEQELADTKDKLGALKLQNQLLLEKSANADTKKEQDTNNNNQQVSETIAALNADIGQLRTRIKELEEVEKLKDAHIAELKKSLDHASTVIKEQTEVNKKIFAQLNELREAKQARDIQQASALTVDNGTAVKPAEGVPSERETSAVQPLSSSNTNQTTTSSTEPPVTQAIQHISPKFWLILTLAGLLLVLALLWKLVAVKHDDIT</sequence>
<feature type="transmembrane region" description="Helical" evidence="3">
    <location>
        <begin position="365"/>
        <end position="385"/>
    </location>
</feature>
<evidence type="ECO:0000313" key="4">
    <source>
        <dbReference type="EMBL" id="CAA6812634.1"/>
    </source>
</evidence>
<dbReference type="InterPro" id="IPR020012">
    <property type="entry name" value="LysM_FimV"/>
</dbReference>
<dbReference type="AlphaFoldDB" id="A0A6S6T311"/>
<dbReference type="InterPro" id="IPR018392">
    <property type="entry name" value="LysM"/>
</dbReference>
<feature type="region of interest" description="Disordered" evidence="2">
    <location>
        <begin position="316"/>
        <end position="352"/>
    </location>
</feature>
<keyword evidence="3" id="KW-0812">Transmembrane</keyword>
<dbReference type="InterPro" id="IPR036779">
    <property type="entry name" value="LysM_dom_sf"/>
</dbReference>
<feature type="compositionally biased region" description="Low complexity" evidence="2">
    <location>
        <begin position="338"/>
        <end position="350"/>
    </location>
</feature>
<reference evidence="4" key="1">
    <citation type="submission" date="2020-01" db="EMBL/GenBank/DDBJ databases">
        <authorList>
            <person name="Meier V. D."/>
            <person name="Meier V D."/>
        </authorList>
    </citation>
    <scope>NUCLEOTIDE SEQUENCE</scope>
    <source>
        <strain evidence="4">HLG_WM_MAG_07</strain>
    </source>
</reference>
<dbReference type="Gene3D" id="3.10.350.10">
    <property type="entry name" value="LysM domain"/>
    <property type="match status" value="1"/>
</dbReference>
<organism evidence="4">
    <name type="scientific">uncultured Thiotrichaceae bacterium</name>
    <dbReference type="NCBI Taxonomy" id="298394"/>
    <lineage>
        <taxon>Bacteria</taxon>
        <taxon>Pseudomonadati</taxon>
        <taxon>Pseudomonadota</taxon>
        <taxon>Gammaproteobacteria</taxon>
        <taxon>Thiotrichales</taxon>
        <taxon>Thiotrichaceae</taxon>
        <taxon>environmental samples</taxon>
    </lineage>
</organism>
<protein>
    <recommendedName>
        <fullName evidence="5">LysM domain-containing protein</fullName>
    </recommendedName>
</protein>
<feature type="coiled-coil region" evidence="1">
    <location>
        <begin position="105"/>
        <end position="299"/>
    </location>
</feature>
<evidence type="ECO:0000256" key="3">
    <source>
        <dbReference type="SAM" id="Phobius"/>
    </source>
</evidence>
<gene>
    <name evidence="4" type="ORF">HELGO_WM14735</name>
</gene>
<evidence type="ECO:0000256" key="1">
    <source>
        <dbReference type="SAM" id="Coils"/>
    </source>
</evidence>
<keyword evidence="3" id="KW-0472">Membrane</keyword>
<keyword evidence="1" id="KW-0175">Coiled coil</keyword>